<keyword evidence="2 4" id="KW-0808">Transferase</keyword>
<evidence type="ECO:0000313" key="4">
    <source>
        <dbReference type="EMBL" id="MSU07787.1"/>
    </source>
</evidence>
<dbReference type="Gene3D" id="3.90.550.10">
    <property type="entry name" value="Spore Coat Polysaccharide Biosynthesis Protein SpsA, Chain A"/>
    <property type="match status" value="1"/>
</dbReference>
<evidence type="ECO:0000256" key="1">
    <source>
        <dbReference type="ARBA" id="ARBA00022676"/>
    </source>
</evidence>
<protein>
    <submittedName>
        <fullName evidence="4">Glycosyltransferase</fullName>
    </submittedName>
</protein>
<dbReference type="RefSeq" id="WP_154405678.1">
    <property type="nucleotide sequence ID" value="NZ_VUNR01000003.1"/>
</dbReference>
<feature type="domain" description="Glycosyltransferase 2-like" evidence="3">
    <location>
        <begin position="4"/>
        <end position="125"/>
    </location>
</feature>
<dbReference type="AlphaFoldDB" id="A0A6I2UAQ1"/>
<evidence type="ECO:0000256" key="2">
    <source>
        <dbReference type="ARBA" id="ARBA00022679"/>
    </source>
</evidence>
<dbReference type="SUPFAM" id="SSF53448">
    <property type="entry name" value="Nucleotide-diphospho-sugar transferases"/>
    <property type="match status" value="1"/>
</dbReference>
<name>A0A6I2UAQ1_9FIRM</name>
<dbReference type="PANTHER" id="PTHR22916">
    <property type="entry name" value="GLYCOSYLTRANSFERASE"/>
    <property type="match status" value="1"/>
</dbReference>
<dbReference type="EMBL" id="VUNR01000003">
    <property type="protein sequence ID" value="MSU07787.1"/>
    <property type="molecule type" value="Genomic_DNA"/>
</dbReference>
<dbReference type="CDD" id="cd00761">
    <property type="entry name" value="Glyco_tranf_GTA_type"/>
    <property type="match status" value="1"/>
</dbReference>
<reference evidence="4 5" key="1">
    <citation type="submission" date="2019-08" db="EMBL/GenBank/DDBJ databases">
        <title>In-depth cultivation of the pig gut microbiome towards novel bacterial diversity and tailored functional studies.</title>
        <authorList>
            <person name="Wylensek D."/>
            <person name="Hitch T.C.A."/>
            <person name="Clavel T."/>
        </authorList>
    </citation>
    <scope>NUCLEOTIDE SEQUENCE [LARGE SCALE GENOMIC DNA]</scope>
    <source>
        <strain evidence="4 5">WCA-693-APC-5D-A</strain>
    </source>
</reference>
<dbReference type="InterPro" id="IPR001173">
    <property type="entry name" value="Glyco_trans_2-like"/>
</dbReference>
<keyword evidence="5" id="KW-1185">Reference proteome</keyword>
<gene>
    <name evidence="4" type="ORF">FYJ84_02125</name>
</gene>
<sequence length="419" mass="47803">MLLSVLVPVYNVEKYVARCIDSLLSQTYRDLEIVLVDDGSTDKSGYICDVYAKSDTRIKVIHKDNGGLASARCAGLMASTGEYVAFVDSDDYVDSDMFAQLVEPILKGDGVDISLGGHVINKMDGSIVNIFTDRTSEIYYDFIEAMADMFEGKKFIWSLCGKVYKRELFIQDAIMANWPSSHGEDTYANSMVFPMSKKMIFLPVYGYHYCMRSDSMMNNSFNVGKLVSIDIVTSLMKKYSDNSLRLFNALGNLMVNLSIVYLKAMLSEYPKYKSFISKYQVNLSMWYDCIELDVQQNYAIPIVLKKPYEYLKWKTNWERKIFSFCNSSGIHETYIYGTGAYGQATLDLLEVMGIKIAGFIETNPVKKTYKNYFVYKVDDIAIGSFVIIAMNYNNTLLVEDIVKAKEMTALYVWQYFLIV</sequence>
<dbReference type="PANTHER" id="PTHR22916:SF51">
    <property type="entry name" value="GLYCOSYLTRANSFERASE EPSH-RELATED"/>
    <property type="match status" value="1"/>
</dbReference>
<dbReference type="Proteomes" id="UP000433181">
    <property type="component" value="Unassembled WGS sequence"/>
</dbReference>
<proteinExistence type="predicted"/>
<evidence type="ECO:0000259" key="3">
    <source>
        <dbReference type="Pfam" id="PF00535"/>
    </source>
</evidence>
<accession>A0A6I2UAQ1</accession>
<dbReference type="GO" id="GO:0016757">
    <property type="term" value="F:glycosyltransferase activity"/>
    <property type="evidence" value="ECO:0007669"/>
    <property type="project" value="UniProtKB-KW"/>
</dbReference>
<evidence type="ECO:0000313" key="5">
    <source>
        <dbReference type="Proteomes" id="UP000433181"/>
    </source>
</evidence>
<keyword evidence="1" id="KW-0328">Glycosyltransferase</keyword>
<organism evidence="4 5">
    <name type="scientific">Anaerovibrio slackiae</name>
    <dbReference type="NCBI Taxonomy" id="2652309"/>
    <lineage>
        <taxon>Bacteria</taxon>
        <taxon>Bacillati</taxon>
        <taxon>Bacillota</taxon>
        <taxon>Negativicutes</taxon>
        <taxon>Selenomonadales</taxon>
        <taxon>Selenomonadaceae</taxon>
        <taxon>Anaerovibrio</taxon>
    </lineage>
</organism>
<dbReference type="InterPro" id="IPR029044">
    <property type="entry name" value="Nucleotide-diphossugar_trans"/>
</dbReference>
<dbReference type="Pfam" id="PF00535">
    <property type="entry name" value="Glycos_transf_2"/>
    <property type="match status" value="1"/>
</dbReference>
<dbReference type="GeneID" id="96777704"/>
<comment type="caution">
    <text evidence="4">The sequence shown here is derived from an EMBL/GenBank/DDBJ whole genome shotgun (WGS) entry which is preliminary data.</text>
</comment>